<dbReference type="Gene3D" id="1.25.40.180">
    <property type="match status" value="2"/>
</dbReference>
<reference evidence="3 4" key="1">
    <citation type="submission" date="2016-04" db="EMBL/GenBank/DDBJ databases">
        <title>Evolutionary innovation and constraint leading to complex multicellularity in the Ascomycota.</title>
        <authorList>
            <person name="Cisse O."/>
            <person name="Nguyen A."/>
            <person name="Hewitt D.A."/>
            <person name="Jedd G."/>
            <person name="Stajich J.E."/>
        </authorList>
    </citation>
    <scope>NUCLEOTIDE SEQUENCE [LARGE SCALE GENOMIC DNA]</scope>
    <source>
        <strain evidence="3 4">DAH-3</strain>
    </source>
</reference>
<dbReference type="STRING" id="1198029.A0A1U7LI97"/>
<feature type="domain" description="MIF4G-like type 1" evidence="1">
    <location>
        <begin position="1"/>
        <end position="180"/>
    </location>
</feature>
<dbReference type="InterPro" id="IPR016024">
    <property type="entry name" value="ARM-type_fold"/>
</dbReference>
<dbReference type="Pfam" id="PF09088">
    <property type="entry name" value="MIF4G_like"/>
    <property type="match status" value="1"/>
</dbReference>
<proteinExistence type="predicted"/>
<dbReference type="GO" id="GO:0000339">
    <property type="term" value="F:RNA cap binding"/>
    <property type="evidence" value="ECO:0007669"/>
    <property type="project" value="InterPro"/>
</dbReference>
<comment type="caution">
    <text evidence="3">The sequence shown here is derived from an EMBL/GenBank/DDBJ whole genome shotgun (WGS) entry which is preliminary data.</text>
</comment>
<dbReference type="GO" id="GO:0005846">
    <property type="term" value="C:nuclear cap binding complex"/>
    <property type="evidence" value="ECO:0007669"/>
    <property type="project" value="InterPro"/>
</dbReference>
<dbReference type="PANTHER" id="PTHR12412:SF2">
    <property type="entry name" value="NUCLEAR CAP-BINDING PROTEIN SUBUNIT 1"/>
    <property type="match status" value="1"/>
</dbReference>
<keyword evidence="4" id="KW-1185">Reference proteome</keyword>
<organism evidence="3 4">
    <name type="scientific">Neolecta irregularis (strain DAH-3)</name>
    <dbReference type="NCBI Taxonomy" id="1198029"/>
    <lineage>
        <taxon>Eukaryota</taxon>
        <taxon>Fungi</taxon>
        <taxon>Dikarya</taxon>
        <taxon>Ascomycota</taxon>
        <taxon>Taphrinomycotina</taxon>
        <taxon>Neolectales</taxon>
        <taxon>Neolectaceae</taxon>
        <taxon>Neolecta</taxon>
    </lineage>
</organism>
<dbReference type="SUPFAM" id="SSF48371">
    <property type="entry name" value="ARM repeat"/>
    <property type="match status" value="2"/>
</dbReference>
<protein>
    <submittedName>
        <fullName evidence="3">Nuclear cap-binding protein subunit 1</fullName>
    </submittedName>
</protein>
<dbReference type="GO" id="GO:0005634">
    <property type="term" value="C:nucleus"/>
    <property type="evidence" value="ECO:0007669"/>
    <property type="project" value="TreeGrafter"/>
</dbReference>
<feature type="domain" description="MIF4G-like type 2" evidence="2">
    <location>
        <begin position="195"/>
        <end position="442"/>
    </location>
</feature>
<dbReference type="InterPro" id="IPR027159">
    <property type="entry name" value="CBP80"/>
</dbReference>
<dbReference type="GO" id="GO:0006406">
    <property type="term" value="P:mRNA export from nucleus"/>
    <property type="evidence" value="ECO:0007669"/>
    <property type="project" value="InterPro"/>
</dbReference>
<name>A0A1U7LI97_NEOID</name>
<gene>
    <name evidence="3" type="ORF">NEOLI_003013</name>
</gene>
<dbReference type="InterPro" id="IPR015172">
    <property type="entry name" value="MIF4G-like_typ-1"/>
</dbReference>
<dbReference type="InterPro" id="IPR015174">
    <property type="entry name" value="MIF4G-like_typ-2"/>
</dbReference>
<evidence type="ECO:0000259" key="2">
    <source>
        <dbReference type="Pfam" id="PF09090"/>
    </source>
</evidence>
<dbReference type="Proteomes" id="UP000186594">
    <property type="component" value="Unassembled WGS sequence"/>
</dbReference>
<evidence type="ECO:0000313" key="3">
    <source>
        <dbReference type="EMBL" id="OLL22272.1"/>
    </source>
</evidence>
<dbReference type="OMA" id="SESYLIC"/>
<sequence length="481" mass="55843">MRDILLDTIDIFEVNRKDAAKVFADLDVYFPQDLFAPRGTPVDKLQSPDISSTWKQEDTVVEAIFARLFKLPNPPHREVYYHSLLMELCMVAPKALAPSFGRAIRAIYSKLAITDGEVAYRFYDWFTHHLSNFGFSWKWNEWTGDIALPESHPRRVFIREVLEKELRLSYHGRIQGTIPEEYQFLIGDEPPSTNFKYANEDEELYPEASALLESMRQKKDQSEILQQLVHIETRAREEGLENPEFESLEILVQIVLYLGEMSFSHALNNIERNLQPLIQKCNANQQARRHTISVVMDFWKFQPSIGAILLDKLLNYTVLTPLSVIEWLLVDSTFADRAFAWEISFKTIDKVNARVTRLSTQVSNLETQEMQNEPQREHFERAKKTLAGTQAEQKEVFIMLVEKFPGLIEKLKEKDDSEMSTEDGGPWGEWWGKQWMKVIFRRVMPMPEVGELAVPLKELAIKKGSPDYLREVLEQVAVLSR</sequence>
<accession>A0A1U7LI97</accession>
<dbReference type="AlphaFoldDB" id="A0A1U7LI97"/>
<dbReference type="EMBL" id="LXFE01003563">
    <property type="protein sequence ID" value="OLL22272.1"/>
    <property type="molecule type" value="Genomic_DNA"/>
</dbReference>
<dbReference type="Pfam" id="PF09090">
    <property type="entry name" value="MIF4G_like_2"/>
    <property type="match status" value="1"/>
</dbReference>
<evidence type="ECO:0000313" key="4">
    <source>
        <dbReference type="Proteomes" id="UP000186594"/>
    </source>
</evidence>
<dbReference type="GO" id="GO:0000184">
    <property type="term" value="P:nuclear-transcribed mRNA catabolic process, nonsense-mediated decay"/>
    <property type="evidence" value="ECO:0007669"/>
    <property type="project" value="TreeGrafter"/>
</dbReference>
<evidence type="ECO:0000259" key="1">
    <source>
        <dbReference type="Pfam" id="PF09088"/>
    </source>
</evidence>
<dbReference type="PANTHER" id="PTHR12412">
    <property type="entry name" value="CAP BINDING PROTEIN"/>
    <property type="match status" value="1"/>
</dbReference>
<dbReference type="GO" id="GO:0003729">
    <property type="term" value="F:mRNA binding"/>
    <property type="evidence" value="ECO:0007669"/>
    <property type="project" value="TreeGrafter"/>
</dbReference>
<dbReference type="OrthoDB" id="10252707at2759"/>